<feature type="compositionally biased region" description="Polar residues" evidence="1">
    <location>
        <begin position="65"/>
        <end position="74"/>
    </location>
</feature>
<sequence length="145" mass="15813">MCGPPWSSLYIFLYPFFSPEGIAFPKSGVLQDYRGWSLEEELCKGQNTTTSLISLCHVRLENPFSSGHSTSQGPSEYLTESTSSLTNTQTAENSLDSPRTGLSSAALDSPSTRFPAPSTSLPPVLVRLVFLWPSLPPSPLEVNSW</sequence>
<evidence type="ECO:0000256" key="1">
    <source>
        <dbReference type="SAM" id="MobiDB-lite"/>
    </source>
</evidence>
<protein>
    <submittedName>
        <fullName evidence="2">Uncharacterized protein</fullName>
    </submittedName>
</protein>
<dbReference type="EMBL" id="VSRR010019008">
    <property type="protein sequence ID" value="MPC61843.1"/>
    <property type="molecule type" value="Genomic_DNA"/>
</dbReference>
<keyword evidence="3" id="KW-1185">Reference proteome</keyword>
<comment type="caution">
    <text evidence="2">The sequence shown here is derived from an EMBL/GenBank/DDBJ whole genome shotgun (WGS) entry which is preliminary data.</text>
</comment>
<evidence type="ECO:0000313" key="2">
    <source>
        <dbReference type="EMBL" id="MPC61843.1"/>
    </source>
</evidence>
<reference evidence="2 3" key="1">
    <citation type="submission" date="2019-05" db="EMBL/GenBank/DDBJ databases">
        <title>Another draft genome of Portunus trituberculatus and its Hox gene families provides insights of decapod evolution.</title>
        <authorList>
            <person name="Jeong J.-H."/>
            <person name="Song I."/>
            <person name="Kim S."/>
            <person name="Choi T."/>
            <person name="Kim D."/>
            <person name="Ryu S."/>
            <person name="Kim W."/>
        </authorList>
    </citation>
    <scope>NUCLEOTIDE SEQUENCE [LARGE SCALE GENOMIC DNA]</scope>
    <source>
        <tissue evidence="2">Muscle</tissue>
    </source>
</reference>
<feature type="compositionally biased region" description="Polar residues" evidence="1">
    <location>
        <begin position="89"/>
        <end position="103"/>
    </location>
</feature>
<evidence type="ECO:0000313" key="3">
    <source>
        <dbReference type="Proteomes" id="UP000324222"/>
    </source>
</evidence>
<proteinExistence type="predicted"/>
<dbReference type="Proteomes" id="UP000324222">
    <property type="component" value="Unassembled WGS sequence"/>
</dbReference>
<feature type="compositionally biased region" description="Low complexity" evidence="1">
    <location>
        <begin position="75"/>
        <end position="88"/>
    </location>
</feature>
<dbReference type="AlphaFoldDB" id="A0A5B7GW19"/>
<organism evidence="2 3">
    <name type="scientific">Portunus trituberculatus</name>
    <name type="common">Swimming crab</name>
    <name type="synonym">Neptunus trituberculatus</name>
    <dbReference type="NCBI Taxonomy" id="210409"/>
    <lineage>
        <taxon>Eukaryota</taxon>
        <taxon>Metazoa</taxon>
        <taxon>Ecdysozoa</taxon>
        <taxon>Arthropoda</taxon>
        <taxon>Crustacea</taxon>
        <taxon>Multicrustacea</taxon>
        <taxon>Malacostraca</taxon>
        <taxon>Eumalacostraca</taxon>
        <taxon>Eucarida</taxon>
        <taxon>Decapoda</taxon>
        <taxon>Pleocyemata</taxon>
        <taxon>Brachyura</taxon>
        <taxon>Eubrachyura</taxon>
        <taxon>Portunoidea</taxon>
        <taxon>Portunidae</taxon>
        <taxon>Portuninae</taxon>
        <taxon>Portunus</taxon>
    </lineage>
</organism>
<accession>A0A5B7GW19</accession>
<feature type="region of interest" description="Disordered" evidence="1">
    <location>
        <begin position="65"/>
        <end position="117"/>
    </location>
</feature>
<name>A0A5B7GW19_PORTR</name>
<gene>
    <name evidence="2" type="ORF">E2C01_055920</name>
</gene>